<keyword evidence="3" id="KW-1185">Reference proteome</keyword>
<dbReference type="Proteomes" id="UP000886520">
    <property type="component" value="Chromosome 6"/>
</dbReference>
<comment type="caution">
    <text evidence="2">The sequence shown here is derived from an EMBL/GenBank/DDBJ whole genome shotgun (WGS) entry which is preliminary data.</text>
</comment>
<dbReference type="AlphaFoldDB" id="A0A9D4V2B6"/>
<dbReference type="EMBL" id="JABFUD020000006">
    <property type="protein sequence ID" value="KAI5078373.1"/>
    <property type="molecule type" value="Genomic_DNA"/>
</dbReference>
<organism evidence="2 3">
    <name type="scientific">Adiantum capillus-veneris</name>
    <name type="common">Maidenhair fern</name>
    <dbReference type="NCBI Taxonomy" id="13818"/>
    <lineage>
        <taxon>Eukaryota</taxon>
        <taxon>Viridiplantae</taxon>
        <taxon>Streptophyta</taxon>
        <taxon>Embryophyta</taxon>
        <taxon>Tracheophyta</taxon>
        <taxon>Polypodiopsida</taxon>
        <taxon>Polypodiidae</taxon>
        <taxon>Polypodiales</taxon>
        <taxon>Pteridineae</taxon>
        <taxon>Pteridaceae</taxon>
        <taxon>Vittarioideae</taxon>
        <taxon>Adiantum</taxon>
    </lineage>
</organism>
<reference evidence="2" key="1">
    <citation type="submission" date="2021-01" db="EMBL/GenBank/DDBJ databases">
        <title>Adiantum capillus-veneris genome.</title>
        <authorList>
            <person name="Fang Y."/>
            <person name="Liao Q."/>
        </authorList>
    </citation>
    <scope>NUCLEOTIDE SEQUENCE</scope>
    <source>
        <strain evidence="2">H3</strain>
        <tissue evidence="2">Leaf</tissue>
    </source>
</reference>
<dbReference type="OrthoDB" id="1967663at2759"/>
<evidence type="ECO:0000313" key="3">
    <source>
        <dbReference type="Proteomes" id="UP000886520"/>
    </source>
</evidence>
<evidence type="ECO:0000313" key="2">
    <source>
        <dbReference type="EMBL" id="KAI5078373.1"/>
    </source>
</evidence>
<feature type="region of interest" description="Disordered" evidence="1">
    <location>
        <begin position="42"/>
        <end position="80"/>
    </location>
</feature>
<proteinExistence type="predicted"/>
<accession>A0A9D4V2B6</accession>
<protein>
    <submittedName>
        <fullName evidence="2">Uncharacterized protein</fullName>
    </submittedName>
</protein>
<name>A0A9D4V2B6_ADICA</name>
<evidence type="ECO:0000256" key="1">
    <source>
        <dbReference type="SAM" id="MobiDB-lite"/>
    </source>
</evidence>
<gene>
    <name evidence="2" type="ORF">GOP47_0006044</name>
</gene>
<feature type="compositionally biased region" description="Basic residues" evidence="1">
    <location>
        <begin position="61"/>
        <end position="72"/>
    </location>
</feature>
<sequence length="162" mass="17843">MICGAVVQSQGGQEYLAMAGNLGSKMRLLELEVWSDREHADGGYADGDQLKGSDGGSSTVFRKRTSKKVSKPHRCDGDKENLDPSWPSHRLLAEVRTPCLHQRYPLQDITSLIHSLQGQLPTSTTGISRRPGVINKSMVCRSAGNFASKRANMKQLDILHLR</sequence>